<dbReference type="RefSeq" id="WP_090898461.1">
    <property type="nucleotide sequence ID" value="NZ_CZPZ01000020.1"/>
</dbReference>
<evidence type="ECO:0000256" key="1">
    <source>
        <dbReference type="SAM" id="MobiDB-lite"/>
    </source>
</evidence>
<evidence type="ECO:0000313" key="3">
    <source>
        <dbReference type="EMBL" id="CUS36829.1"/>
    </source>
</evidence>
<keyword evidence="4" id="KW-1185">Reference proteome</keyword>
<dbReference type="Proteomes" id="UP000198736">
    <property type="component" value="Unassembled WGS sequence"/>
</dbReference>
<proteinExistence type="predicted"/>
<sequence length="496" mass="53608">MFAQIRPFIVTLLAVLTAAPVYAASHREAPLIANDPAADITDFYFFRSWQDPDKAILVMNVIPSQEPGSGPNYFNFADDVLYEIHIDNNKNNIAANIVYQVRFKTEIRQPGNVFPLSYVALPPITALTGGGSEGLLLRQSYTVTEIRYGQRPRDLGTGGMHAVPSNVGPRTMPRYEDLAEKWIYPLKNGGRVFAGQRDETFYIDLGGTFDTLNLHISPILSNADDANDAIIVGAPGAGTADTFSGFNVNTIALEIPISELLGPNGNKVLGAYASTSRPKVSVIKKNGDRDNSTRFVQVARMGNPLVNELVIPTNMKDKWNATDAEDENDFVSFYCNSALATALNTVFGTGFPTANREDLVNALLRYAPGPAVCGSGKTNEALADFIRVDLDVPPTQAAGQKRLGPLAHDPSGNATPDRAGWPNGRRPNDDVTDVALRVVAGILTNPSVPNLGDGVNFNVGSVGSNKTANGIAKEFPFLPTPFDGRDRRHIDPREPQ</sequence>
<evidence type="ECO:0000313" key="4">
    <source>
        <dbReference type="Proteomes" id="UP000198736"/>
    </source>
</evidence>
<evidence type="ECO:0000256" key="2">
    <source>
        <dbReference type="SAM" id="SignalP"/>
    </source>
</evidence>
<feature type="chain" id="PRO_5006624107" description="DUF4331 domain-containing protein" evidence="2">
    <location>
        <begin position="24"/>
        <end position="496"/>
    </location>
</feature>
<feature type="region of interest" description="Disordered" evidence="1">
    <location>
        <begin position="396"/>
        <end position="428"/>
    </location>
</feature>
<dbReference type="STRING" id="1742973.COMA2_270029"/>
<dbReference type="AlphaFoldDB" id="A0A0S4LJI9"/>
<keyword evidence="2" id="KW-0732">Signal</keyword>
<gene>
    <name evidence="3" type="ORF">COMA2_270029</name>
</gene>
<dbReference type="InterPro" id="IPR025566">
    <property type="entry name" value="DUF4331"/>
</dbReference>
<feature type="compositionally biased region" description="Basic and acidic residues" evidence="1">
    <location>
        <begin position="483"/>
        <end position="496"/>
    </location>
</feature>
<dbReference type="EMBL" id="CZPZ01000020">
    <property type="protein sequence ID" value="CUS36829.1"/>
    <property type="molecule type" value="Genomic_DNA"/>
</dbReference>
<reference evidence="4" key="1">
    <citation type="submission" date="2015-10" db="EMBL/GenBank/DDBJ databases">
        <authorList>
            <person name="Luecker S."/>
            <person name="Luecker S."/>
        </authorList>
    </citation>
    <scope>NUCLEOTIDE SEQUENCE [LARGE SCALE GENOMIC DNA]</scope>
</reference>
<feature type="region of interest" description="Disordered" evidence="1">
    <location>
        <begin position="475"/>
        <end position="496"/>
    </location>
</feature>
<name>A0A0S4LJI9_9BACT</name>
<dbReference type="Pfam" id="PF14224">
    <property type="entry name" value="DUF4331"/>
    <property type="match status" value="1"/>
</dbReference>
<accession>A0A0S4LJI9</accession>
<evidence type="ECO:0008006" key="5">
    <source>
        <dbReference type="Google" id="ProtNLM"/>
    </source>
</evidence>
<dbReference type="OrthoDB" id="525451at2"/>
<protein>
    <recommendedName>
        <fullName evidence="5">DUF4331 domain-containing protein</fullName>
    </recommendedName>
</protein>
<feature type="signal peptide" evidence="2">
    <location>
        <begin position="1"/>
        <end position="23"/>
    </location>
</feature>
<organism evidence="3 4">
    <name type="scientific">Candidatus Nitrospira nitrificans</name>
    <dbReference type="NCBI Taxonomy" id="1742973"/>
    <lineage>
        <taxon>Bacteria</taxon>
        <taxon>Pseudomonadati</taxon>
        <taxon>Nitrospirota</taxon>
        <taxon>Nitrospiria</taxon>
        <taxon>Nitrospirales</taxon>
        <taxon>Nitrospiraceae</taxon>
        <taxon>Nitrospira</taxon>
    </lineage>
</organism>